<evidence type="ECO:0000259" key="5">
    <source>
        <dbReference type="Pfam" id="PF25298"/>
    </source>
</evidence>
<dbReference type="EMBL" id="GEZM01076104">
    <property type="protein sequence ID" value="JAV63822.1"/>
    <property type="molecule type" value="Transcribed_RNA"/>
</dbReference>
<keyword evidence="3" id="KW-0862">Zinc</keyword>
<dbReference type="AlphaFoldDB" id="A0A1Y1KQY7"/>
<evidence type="ECO:0000256" key="4">
    <source>
        <dbReference type="SAM" id="Coils"/>
    </source>
</evidence>
<dbReference type="SUPFAM" id="SSF57903">
    <property type="entry name" value="FYVE/PHD zinc finger"/>
    <property type="match status" value="1"/>
</dbReference>
<evidence type="ECO:0000256" key="3">
    <source>
        <dbReference type="ARBA" id="ARBA00022833"/>
    </source>
</evidence>
<dbReference type="Gene3D" id="3.30.40.10">
    <property type="entry name" value="Zinc/RING finger domain, C3HC4 (zinc finger)"/>
    <property type="match status" value="1"/>
</dbReference>
<dbReference type="InterPro" id="IPR057251">
    <property type="entry name" value="FP_C"/>
</dbReference>
<dbReference type="Pfam" id="PF25298">
    <property type="entry name" value="Baculo_FP_2nd"/>
    <property type="match status" value="1"/>
</dbReference>
<evidence type="ECO:0000256" key="2">
    <source>
        <dbReference type="ARBA" id="ARBA00022771"/>
    </source>
</evidence>
<name>A0A1Y1KQY7_PHOPY</name>
<dbReference type="InterPro" id="IPR019786">
    <property type="entry name" value="Zinc_finger_PHD-type_CS"/>
</dbReference>
<dbReference type="InterPro" id="IPR013083">
    <property type="entry name" value="Znf_RING/FYVE/PHD"/>
</dbReference>
<feature type="domain" description="FP protein C-terminal" evidence="5">
    <location>
        <begin position="256"/>
        <end position="308"/>
    </location>
</feature>
<keyword evidence="2" id="KW-0863">Zinc-finger</keyword>
<dbReference type="GO" id="GO:0008270">
    <property type="term" value="F:zinc ion binding"/>
    <property type="evidence" value="ECO:0007669"/>
    <property type="project" value="UniProtKB-KW"/>
</dbReference>
<reference evidence="6" key="1">
    <citation type="journal article" date="2016" name="Sci. Rep.">
        <title>Molecular characterization of firefly nuptial gifts: a multi-omics approach sheds light on postcopulatory sexual selection.</title>
        <authorList>
            <person name="Al-Wathiqui N."/>
            <person name="Fallon T.R."/>
            <person name="South A."/>
            <person name="Weng J.K."/>
            <person name="Lewis S.M."/>
        </authorList>
    </citation>
    <scope>NUCLEOTIDE SEQUENCE</scope>
</reference>
<protein>
    <recommendedName>
        <fullName evidence="5">FP protein C-terminal domain-containing protein</fullName>
    </recommendedName>
</protein>
<dbReference type="InterPro" id="IPR011011">
    <property type="entry name" value="Znf_FYVE_PHD"/>
</dbReference>
<dbReference type="PANTHER" id="PTHR11505">
    <property type="entry name" value="L1 TRANSPOSABLE ELEMENT-RELATED"/>
    <property type="match status" value="1"/>
</dbReference>
<dbReference type="PROSITE" id="PS01359">
    <property type="entry name" value="ZF_PHD_1"/>
    <property type="match status" value="1"/>
</dbReference>
<evidence type="ECO:0000313" key="6">
    <source>
        <dbReference type="EMBL" id="JAV63822.1"/>
    </source>
</evidence>
<organism evidence="6">
    <name type="scientific">Photinus pyralis</name>
    <name type="common">Common eastern firefly</name>
    <name type="synonym">Lampyris pyralis</name>
    <dbReference type="NCBI Taxonomy" id="7054"/>
    <lineage>
        <taxon>Eukaryota</taxon>
        <taxon>Metazoa</taxon>
        <taxon>Ecdysozoa</taxon>
        <taxon>Arthropoda</taxon>
        <taxon>Hexapoda</taxon>
        <taxon>Insecta</taxon>
        <taxon>Pterygota</taxon>
        <taxon>Neoptera</taxon>
        <taxon>Endopterygota</taxon>
        <taxon>Coleoptera</taxon>
        <taxon>Polyphaga</taxon>
        <taxon>Elateriformia</taxon>
        <taxon>Elateroidea</taxon>
        <taxon>Lampyridae</taxon>
        <taxon>Lampyrinae</taxon>
        <taxon>Photinus</taxon>
    </lineage>
</organism>
<proteinExistence type="predicted"/>
<evidence type="ECO:0000256" key="1">
    <source>
        <dbReference type="ARBA" id="ARBA00022723"/>
    </source>
</evidence>
<accession>A0A1Y1KQY7</accession>
<sequence>MELQCNGCKLFITNNKSYLMCCECKHSYHIECAGKRSEKLDKLSEIEKCAWKCKACAQSDSVSTEKVPKDSIMQPESQIMQFEAFEKLNLEQKLNVQFQMILQIQNQLAMVPQLQEKIQQLDNDNKKIVQQNAFLHRQNQELQDRVGDLEQRSRIKNLEISGIPEIPGENPTDIALNIFRLIGIELTATVIEACHRVPTRNPRKSKPIIVALNSRQLKNNILNTYRTKFKASKITVSNLYPTINDDKIIFLYDHLTVKNKNLLYESKKFAKDNNYKFTWVRDCKLFLRKNENSPIISISSMSDIEKLT</sequence>
<keyword evidence="1" id="KW-0479">Metal-binding</keyword>
<dbReference type="CDD" id="cd15489">
    <property type="entry name" value="PHD_SF"/>
    <property type="match status" value="1"/>
</dbReference>
<keyword evidence="4" id="KW-0175">Coiled coil</keyword>
<feature type="coiled-coil region" evidence="4">
    <location>
        <begin position="104"/>
        <end position="159"/>
    </location>
</feature>
<dbReference type="InterPro" id="IPR004244">
    <property type="entry name" value="Transposase_22"/>
</dbReference>
<dbReference type="Gene3D" id="3.30.70.1820">
    <property type="entry name" value="L1 transposable element, RRM domain"/>
    <property type="match status" value="1"/>
</dbReference>